<proteinExistence type="inferred from homology"/>
<dbReference type="FunFam" id="1.25.40.40:FF:000001">
    <property type="entry name" value="Cytochrome c oxidase subunit VI"/>
    <property type="match status" value="1"/>
</dbReference>
<evidence type="ECO:0000256" key="7">
    <source>
        <dbReference type="ARBA" id="ARBA00022946"/>
    </source>
</evidence>
<evidence type="ECO:0000313" key="15">
    <source>
        <dbReference type="EMBL" id="RMY90409.1"/>
    </source>
</evidence>
<keyword evidence="7 13" id="KW-0809">Transit peptide</keyword>
<dbReference type="GO" id="GO:0046872">
    <property type="term" value="F:metal ion binding"/>
    <property type="evidence" value="ECO:0007669"/>
    <property type="project" value="UniProtKB-UniRule"/>
</dbReference>
<dbReference type="UniPathway" id="UPA00705"/>
<dbReference type="Proteomes" id="UP000281468">
    <property type="component" value="Unassembled WGS sequence"/>
</dbReference>
<keyword evidence="6 13" id="KW-0999">Mitochondrion inner membrane</keyword>
<evidence type="ECO:0000313" key="17">
    <source>
        <dbReference type="Proteomes" id="UP000281468"/>
    </source>
</evidence>
<evidence type="ECO:0000256" key="1">
    <source>
        <dbReference type="ARBA" id="ARBA00004443"/>
    </source>
</evidence>
<dbReference type="SUPFAM" id="SSF48479">
    <property type="entry name" value="Cytochrome c oxidase subunit E"/>
    <property type="match status" value="1"/>
</dbReference>
<dbReference type="Pfam" id="PF02284">
    <property type="entry name" value="COX5A"/>
    <property type="match status" value="1"/>
</dbReference>
<comment type="subcellular location">
    <subcellularLocation>
        <location evidence="1 13">Mitochondrion inner membrane</location>
        <topology evidence="1 13">Peripheral membrane protein</topology>
        <orientation evidence="1 13">Matrix side</orientation>
    </subcellularLocation>
</comment>
<dbReference type="InterPro" id="IPR036545">
    <property type="entry name" value="Cyt_c_oxidase_su5A/6_sf"/>
</dbReference>
<evidence type="ECO:0000256" key="6">
    <source>
        <dbReference type="ARBA" id="ARBA00022792"/>
    </source>
</evidence>
<keyword evidence="9 13" id="KW-0496">Mitochondrion</keyword>
<evidence type="ECO:0000256" key="3">
    <source>
        <dbReference type="ARBA" id="ARBA00007972"/>
    </source>
</evidence>
<dbReference type="OrthoDB" id="5778907at2759"/>
<dbReference type="GO" id="GO:0006123">
    <property type="term" value="P:mitochondrial electron transport, cytochrome c to oxygen"/>
    <property type="evidence" value="ECO:0007669"/>
    <property type="project" value="UniProtKB-UniRule"/>
</dbReference>
<evidence type="ECO:0000256" key="10">
    <source>
        <dbReference type="ARBA" id="ARBA00023136"/>
    </source>
</evidence>
<evidence type="ECO:0000256" key="4">
    <source>
        <dbReference type="ARBA" id="ARBA00022617"/>
    </source>
</evidence>
<dbReference type="AlphaFoldDB" id="A0A3M7CF80"/>
<dbReference type="InterPro" id="IPR003204">
    <property type="entry name" value="Cyt_c_oxidase_su5A/6"/>
</dbReference>
<keyword evidence="10 13" id="KW-0472">Membrane</keyword>
<dbReference type="PANTHER" id="PTHR14200:SF11">
    <property type="entry name" value="CYTOCHROME C OXIDASE SUBUNIT 5A, MITOCHONDRIAL"/>
    <property type="match status" value="1"/>
</dbReference>
<comment type="pathway">
    <text evidence="2 13">Energy metabolism; oxidative phosphorylation.</text>
</comment>
<evidence type="ECO:0000256" key="13">
    <source>
        <dbReference type="RuleBase" id="RU368103"/>
    </source>
</evidence>
<dbReference type="EMBL" id="QWIQ01000382">
    <property type="protein sequence ID" value="RMY90409.1"/>
    <property type="molecule type" value="Genomic_DNA"/>
</dbReference>
<keyword evidence="4 13" id="KW-0349">Heme</keyword>
<evidence type="ECO:0000256" key="8">
    <source>
        <dbReference type="ARBA" id="ARBA00023004"/>
    </source>
</evidence>
<sequence length="174" mass="19324">MSFAVAARLTRASSRFVAATPSSTRFAATPRVQRSAAACFSTRVGGLRMPAGDPHDPHHEESFEEFTARYEKEFENVQDVFELQRNLNNAFAYDLVPSPSVITAALRAARRVNDYPTAVRIFEGIAAKVENRGQYDEYVKELQPIREELGVNLKEQMYPDGTSGEHLGAAKGIE</sequence>
<keyword evidence="8 13" id="KW-0408">Iron</keyword>
<comment type="subunit">
    <text evidence="13">Component of the cytochrome c oxidase (complex IV, CIV), a multisubunit enzyme composed of a catalytic core of 3 subunits and several supernumerary subunits.</text>
</comment>
<evidence type="ECO:0000256" key="5">
    <source>
        <dbReference type="ARBA" id="ARBA00022723"/>
    </source>
</evidence>
<dbReference type="Gene3D" id="1.25.40.40">
    <property type="entry name" value="Cytochrome c oxidase, subunit Va/VI"/>
    <property type="match status" value="1"/>
</dbReference>
<gene>
    <name evidence="15" type="ORF">D0862_09973</name>
    <name evidence="14" type="ORF">D0864_14530</name>
</gene>
<accession>A0A3M7CF80</accession>
<dbReference type="CDD" id="cd00923">
    <property type="entry name" value="Cyt_c_Oxidase_Va"/>
    <property type="match status" value="1"/>
</dbReference>
<dbReference type="VEuPathDB" id="FungiDB:BTJ68_08606"/>
<keyword evidence="5 13" id="KW-0479">Metal-binding</keyword>
<evidence type="ECO:0000256" key="12">
    <source>
        <dbReference type="ARBA" id="ARBA00082700"/>
    </source>
</evidence>
<comment type="similarity">
    <text evidence="3 13">Belongs to the cytochrome c oxidase subunit 5A family.</text>
</comment>
<evidence type="ECO:0000313" key="16">
    <source>
        <dbReference type="Proteomes" id="UP000269539"/>
    </source>
</evidence>
<dbReference type="EMBL" id="QWIO01002786">
    <property type="protein sequence ID" value="RMY50649.1"/>
    <property type="molecule type" value="Genomic_DNA"/>
</dbReference>
<dbReference type="GO" id="GO:0045277">
    <property type="term" value="C:respiratory chain complex IV"/>
    <property type="evidence" value="ECO:0007669"/>
    <property type="project" value="UniProtKB-UniRule"/>
</dbReference>
<comment type="caution">
    <text evidence="14">The sequence shown here is derived from an EMBL/GenBank/DDBJ whole genome shotgun (WGS) entry which is preliminary data.</text>
</comment>
<evidence type="ECO:0000256" key="11">
    <source>
        <dbReference type="ARBA" id="ARBA00070174"/>
    </source>
</evidence>
<reference evidence="16 17" key="1">
    <citation type="journal article" date="2018" name="BMC Genomics">
        <title>Genomic evidence for intraspecific hybridization in a clonal and extremely halotolerant yeast.</title>
        <authorList>
            <person name="Gostincar C."/>
            <person name="Stajich J.E."/>
            <person name="Zupancic J."/>
            <person name="Zalar P."/>
            <person name="Gunde-Cimerman N."/>
        </authorList>
    </citation>
    <scope>NUCLEOTIDE SEQUENCE [LARGE SCALE GENOMIC DNA]</scope>
    <source>
        <strain evidence="14 16">EXF-10513</strain>
        <strain evidence="15 17">EXF-171</strain>
    </source>
</reference>
<name>A0A3M7CF80_HORWE</name>
<organism evidence="14 16">
    <name type="scientific">Hortaea werneckii</name>
    <name type="common">Black yeast</name>
    <name type="synonym">Cladosporium werneckii</name>
    <dbReference type="NCBI Taxonomy" id="91943"/>
    <lineage>
        <taxon>Eukaryota</taxon>
        <taxon>Fungi</taxon>
        <taxon>Dikarya</taxon>
        <taxon>Ascomycota</taxon>
        <taxon>Pezizomycotina</taxon>
        <taxon>Dothideomycetes</taxon>
        <taxon>Dothideomycetidae</taxon>
        <taxon>Mycosphaerellales</taxon>
        <taxon>Teratosphaeriaceae</taxon>
        <taxon>Hortaea</taxon>
    </lineage>
</organism>
<comment type="function">
    <text evidence="13">Component of the cytochrome c oxidase, the last enzyme in the mitochondrial electron transport chain which drives oxidative phosphorylation. The respiratory chain contains 3 multisubunit complexes succinate dehydrogenase (complex II, CII), ubiquinol-cytochrome c oxidoreductase (cytochrome b-c1 complex, complex III, CIII) and cytochrome c oxidase (complex IV, CIV), that cooperate to transfer electrons derived from NADH and succinate to molecular oxygen, creating an electrochemical gradient over the inner membrane that drives transmembrane transport and the ATP synthase. Cytochrome c oxidase is the component of the respiratory chain that catalyzes the reduction of oxygen to water. Electrons originating from reduced cytochrome c in the intermembrane space (IMS) are transferred via the dinuclear copper A center (CU(A)) of subunit 2 and heme A of subunit 1 to the active site in subunit 1, a binuclear center (BNC) formed by heme A3 and copper B (CU(B)). The BNC reduces molecular oxygen to 2 water molecules using 4 electrons from cytochrome c in the IMS and 4 protons from the mitochondrial matrix.</text>
</comment>
<evidence type="ECO:0000256" key="2">
    <source>
        <dbReference type="ARBA" id="ARBA00004673"/>
    </source>
</evidence>
<protein>
    <recommendedName>
        <fullName evidence="11 13">Cytochrome c oxidase subunit 6, mitochondrial</fullName>
    </recommendedName>
    <alternativeName>
        <fullName evidence="12 13">Cytochrome c oxidase polypeptide VI</fullName>
    </alternativeName>
</protein>
<evidence type="ECO:0000256" key="9">
    <source>
        <dbReference type="ARBA" id="ARBA00023128"/>
    </source>
</evidence>
<dbReference type="GO" id="GO:0005743">
    <property type="term" value="C:mitochondrial inner membrane"/>
    <property type="evidence" value="ECO:0007669"/>
    <property type="project" value="UniProtKB-SubCell"/>
</dbReference>
<dbReference type="PANTHER" id="PTHR14200">
    <property type="entry name" value="CYTOCHROME C OXIDASE POLYPEPTIDE"/>
    <property type="match status" value="1"/>
</dbReference>
<dbReference type="Proteomes" id="UP000269539">
    <property type="component" value="Unassembled WGS sequence"/>
</dbReference>
<evidence type="ECO:0000313" key="14">
    <source>
        <dbReference type="EMBL" id="RMY50649.1"/>
    </source>
</evidence>